<dbReference type="PROSITE" id="PS50110">
    <property type="entry name" value="RESPONSE_REGULATORY"/>
    <property type="match status" value="1"/>
</dbReference>
<keyword evidence="8" id="KW-0067">ATP-binding</keyword>
<dbReference type="EMBL" id="JBGORX010000001">
    <property type="protein sequence ID" value="MFJ1267530.1"/>
    <property type="molecule type" value="Genomic_DNA"/>
</dbReference>
<dbReference type="InterPro" id="IPR036890">
    <property type="entry name" value="HATPase_C_sf"/>
</dbReference>
<dbReference type="Gene3D" id="3.30.565.10">
    <property type="entry name" value="Histidine kinase-like ATPase, C-terminal domain"/>
    <property type="match status" value="1"/>
</dbReference>
<evidence type="ECO:0000256" key="2">
    <source>
        <dbReference type="ARBA" id="ARBA00004651"/>
    </source>
</evidence>
<evidence type="ECO:0000256" key="11">
    <source>
        <dbReference type="ARBA" id="ARBA00023136"/>
    </source>
</evidence>
<dbReference type="InterPro" id="IPR003661">
    <property type="entry name" value="HisK_dim/P_dom"/>
</dbReference>
<dbReference type="InterPro" id="IPR005467">
    <property type="entry name" value="His_kinase_dom"/>
</dbReference>
<gene>
    <name evidence="19" type="ORF">ACD661_03045</name>
</gene>
<dbReference type="Pfam" id="PF00072">
    <property type="entry name" value="Response_reg"/>
    <property type="match status" value="1"/>
</dbReference>
<evidence type="ECO:0000313" key="20">
    <source>
        <dbReference type="Proteomes" id="UP001615550"/>
    </source>
</evidence>
<evidence type="ECO:0000256" key="5">
    <source>
        <dbReference type="ARBA" id="ARBA00022553"/>
    </source>
</evidence>
<dbReference type="InterPro" id="IPR013656">
    <property type="entry name" value="PAS_4"/>
</dbReference>
<dbReference type="InterPro" id="IPR008207">
    <property type="entry name" value="Sig_transdc_His_kin_Hpt_dom"/>
</dbReference>
<dbReference type="EC" id="2.7.13.3" evidence="3"/>
<feature type="modified residue" description="4-aspartylphosphate" evidence="13">
    <location>
        <position position="468"/>
    </location>
</feature>
<dbReference type="InterPro" id="IPR036641">
    <property type="entry name" value="HPT_dom_sf"/>
</dbReference>
<accession>A0ABW8D4A6</accession>
<dbReference type="Gene3D" id="1.10.287.130">
    <property type="match status" value="1"/>
</dbReference>
<feature type="domain" description="PAC" evidence="17">
    <location>
        <begin position="103"/>
        <end position="155"/>
    </location>
</feature>
<evidence type="ECO:0000256" key="8">
    <source>
        <dbReference type="ARBA" id="ARBA00022840"/>
    </source>
</evidence>
<feature type="domain" description="Response regulatory" evidence="16">
    <location>
        <begin position="419"/>
        <end position="538"/>
    </location>
</feature>
<evidence type="ECO:0000259" key="17">
    <source>
        <dbReference type="PROSITE" id="PS50113"/>
    </source>
</evidence>
<feature type="domain" description="HPt" evidence="18">
    <location>
        <begin position="587"/>
        <end position="680"/>
    </location>
</feature>
<dbReference type="SMART" id="SM00448">
    <property type="entry name" value="REC"/>
    <property type="match status" value="1"/>
</dbReference>
<dbReference type="Proteomes" id="UP001615550">
    <property type="component" value="Unassembled WGS sequence"/>
</dbReference>
<dbReference type="SUPFAM" id="SSF55785">
    <property type="entry name" value="PYP-like sensor domain (PAS domain)"/>
    <property type="match status" value="1"/>
</dbReference>
<dbReference type="InterPro" id="IPR001789">
    <property type="entry name" value="Sig_transdc_resp-reg_receiver"/>
</dbReference>
<sequence>MADENNSNSIQALEKTVKKQSDIIFQLKSILDNFPGDVYWKDKDGTWIGLNAHCLSSLTRMGIIKTPSEDEVIGKTDYDLFNKTTADTYRANDLKVMNDPQELAVEEKVYLPDGQLIYIHSTKRPLYDEHQQLIGIIGNTIDITQMKSIEQALQKAKEQAEAANQAKTEFIANMSHDIRTPLTGVIGLSEILERTLKNEQDKEKAHMLHASGEELLHMLNQILEDMRADNMRTTDLKTDFFDLHQCINDLIRLELPATKLKQLVLNADILSNVPHYIKSDRNKIQRILLNLLGNAIKFTHEGSITLKIECLHRDEYKVHLKFSVSDTGIGIPEAVQSQVFNQFFKVSSSYQGLYNGYGLGLHIAQSYVELLGGHIALTSQEGIGSTFSFDLVCPLTEAPDEYKKPQIAQSITTPDSVHHLLLVEDNVIALKTLESLLSQKNYTFTSASSGEDAWEFWNKQHFDLILTDIGLPGITGNELCQRIREQEKRAGIARTPIIGLTGHARECVLDECIQSGMDDVLNKPAPIDTLHYCIQNTINVTPNKDLLSDTSGQEVSSALLLPDEELFQLEQFPLFDEVLVSKQIPDRQFLIIMIENYLSELMQQNIQQLEQEYLNKNWKNIEKIVHNIKGGVAYLGIPKMLVACQYFEGYWKTGQHLLLEPLYKQILSVHKETNEELRTWLEQNK</sequence>
<feature type="coiled-coil region" evidence="14">
    <location>
        <begin position="146"/>
        <end position="173"/>
    </location>
</feature>
<comment type="caution">
    <text evidence="19">The sequence shown here is derived from an EMBL/GenBank/DDBJ whole genome shotgun (WGS) entry which is preliminary data.</text>
</comment>
<evidence type="ECO:0000256" key="4">
    <source>
        <dbReference type="ARBA" id="ARBA00022475"/>
    </source>
</evidence>
<dbReference type="SMART" id="SM00387">
    <property type="entry name" value="HATPase_c"/>
    <property type="match status" value="1"/>
</dbReference>
<dbReference type="InterPro" id="IPR011006">
    <property type="entry name" value="CheY-like_superfamily"/>
</dbReference>
<name>A0ABW8D4A6_9GAMM</name>
<evidence type="ECO:0000256" key="3">
    <source>
        <dbReference type="ARBA" id="ARBA00012438"/>
    </source>
</evidence>
<dbReference type="SUPFAM" id="SSF47384">
    <property type="entry name" value="Homodimeric domain of signal transducing histidine kinase"/>
    <property type="match status" value="1"/>
</dbReference>
<reference evidence="19 20" key="1">
    <citation type="submission" date="2024-08" db="EMBL/GenBank/DDBJ databases">
        <title>Draft Genome Sequence of Legionella lytica strain DSB2004, Isolated From a Fire Sprinkler System.</title>
        <authorList>
            <person name="Everhart A.D."/>
            <person name="Kidane D.T."/>
            <person name="Farone A.L."/>
            <person name="Farone M.B."/>
        </authorList>
    </citation>
    <scope>NUCLEOTIDE SEQUENCE [LARGE SCALE GENOMIC DNA]</scope>
    <source>
        <strain evidence="19 20">DSB2004</strain>
    </source>
</reference>
<dbReference type="SUPFAM" id="SSF47226">
    <property type="entry name" value="Histidine-containing phosphotransfer domain, HPT domain"/>
    <property type="match status" value="1"/>
</dbReference>
<dbReference type="SMART" id="SM00388">
    <property type="entry name" value="HisKA"/>
    <property type="match status" value="1"/>
</dbReference>
<dbReference type="InterPro" id="IPR004358">
    <property type="entry name" value="Sig_transdc_His_kin-like_C"/>
</dbReference>
<keyword evidence="7" id="KW-0547">Nucleotide-binding</keyword>
<dbReference type="InterPro" id="IPR000700">
    <property type="entry name" value="PAS-assoc_C"/>
</dbReference>
<dbReference type="Gene3D" id="3.30.450.20">
    <property type="entry name" value="PAS domain"/>
    <property type="match status" value="1"/>
</dbReference>
<evidence type="ECO:0000313" key="19">
    <source>
        <dbReference type="EMBL" id="MFJ1267530.1"/>
    </source>
</evidence>
<evidence type="ECO:0000256" key="6">
    <source>
        <dbReference type="ARBA" id="ARBA00022692"/>
    </source>
</evidence>
<dbReference type="PROSITE" id="PS50113">
    <property type="entry name" value="PAC"/>
    <property type="match status" value="1"/>
</dbReference>
<dbReference type="CDD" id="cd16922">
    <property type="entry name" value="HATPase_EvgS-ArcB-TorS-like"/>
    <property type="match status" value="1"/>
</dbReference>
<evidence type="ECO:0000259" key="16">
    <source>
        <dbReference type="PROSITE" id="PS50110"/>
    </source>
</evidence>
<keyword evidence="6" id="KW-0812">Transmembrane</keyword>
<dbReference type="PANTHER" id="PTHR45339:SF1">
    <property type="entry name" value="HYBRID SIGNAL TRANSDUCTION HISTIDINE KINASE J"/>
    <property type="match status" value="1"/>
</dbReference>
<evidence type="ECO:0000256" key="9">
    <source>
        <dbReference type="ARBA" id="ARBA00022989"/>
    </source>
</evidence>
<comment type="catalytic activity">
    <reaction evidence="1">
        <text>ATP + protein L-histidine = ADP + protein N-phospho-L-histidine.</text>
        <dbReference type="EC" id="2.7.13.3"/>
    </reaction>
</comment>
<dbReference type="Gene3D" id="3.40.50.2300">
    <property type="match status" value="1"/>
</dbReference>
<feature type="modified residue" description="Phosphohistidine" evidence="12">
    <location>
        <position position="626"/>
    </location>
</feature>
<dbReference type="Pfam" id="PF01627">
    <property type="entry name" value="Hpt"/>
    <property type="match status" value="1"/>
</dbReference>
<evidence type="ECO:0000256" key="1">
    <source>
        <dbReference type="ARBA" id="ARBA00000085"/>
    </source>
</evidence>
<keyword evidence="11" id="KW-0472">Membrane</keyword>
<dbReference type="PROSITE" id="PS50894">
    <property type="entry name" value="HPT"/>
    <property type="match status" value="1"/>
</dbReference>
<evidence type="ECO:0000256" key="10">
    <source>
        <dbReference type="ARBA" id="ARBA00023012"/>
    </source>
</evidence>
<evidence type="ECO:0000256" key="13">
    <source>
        <dbReference type="PROSITE-ProRule" id="PRU00169"/>
    </source>
</evidence>
<protein>
    <recommendedName>
        <fullName evidence="3">histidine kinase</fullName>
        <ecNumber evidence="3">2.7.13.3</ecNumber>
    </recommendedName>
</protein>
<evidence type="ECO:0000259" key="18">
    <source>
        <dbReference type="PROSITE" id="PS50894"/>
    </source>
</evidence>
<keyword evidence="9" id="KW-1133">Transmembrane helix</keyword>
<evidence type="ECO:0000259" key="15">
    <source>
        <dbReference type="PROSITE" id="PS50109"/>
    </source>
</evidence>
<evidence type="ECO:0000256" key="12">
    <source>
        <dbReference type="PROSITE-ProRule" id="PRU00110"/>
    </source>
</evidence>
<comment type="subcellular location">
    <subcellularLocation>
        <location evidence="2">Cell membrane</location>
        <topology evidence="2">Multi-pass membrane protein</topology>
    </subcellularLocation>
</comment>
<dbReference type="InterPro" id="IPR000014">
    <property type="entry name" value="PAS"/>
</dbReference>
<keyword evidence="4" id="KW-1003">Cell membrane</keyword>
<dbReference type="Pfam" id="PF00512">
    <property type="entry name" value="HisKA"/>
    <property type="match status" value="1"/>
</dbReference>
<dbReference type="SUPFAM" id="SSF55874">
    <property type="entry name" value="ATPase domain of HSP90 chaperone/DNA topoisomerase II/histidine kinase"/>
    <property type="match status" value="1"/>
</dbReference>
<dbReference type="CDD" id="cd00082">
    <property type="entry name" value="HisKA"/>
    <property type="match status" value="1"/>
</dbReference>
<keyword evidence="5 13" id="KW-0597">Phosphoprotein</keyword>
<dbReference type="Pfam" id="PF02518">
    <property type="entry name" value="HATPase_c"/>
    <property type="match status" value="1"/>
</dbReference>
<feature type="domain" description="Histidine kinase" evidence="15">
    <location>
        <begin position="173"/>
        <end position="395"/>
    </location>
</feature>
<dbReference type="PRINTS" id="PR00344">
    <property type="entry name" value="BCTRLSENSOR"/>
</dbReference>
<dbReference type="CDD" id="cd17546">
    <property type="entry name" value="REC_hyHK_CKI1_RcsC-like"/>
    <property type="match status" value="1"/>
</dbReference>
<dbReference type="CDD" id="cd00130">
    <property type="entry name" value="PAS"/>
    <property type="match status" value="1"/>
</dbReference>
<keyword evidence="14" id="KW-0175">Coiled coil</keyword>
<dbReference type="SUPFAM" id="SSF52172">
    <property type="entry name" value="CheY-like"/>
    <property type="match status" value="1"/>
</dbReference>
<dbReference type="PROSITE" id="PS50109">
    <property type="entry name" value="HIS_KIN"/>
    <property type="match status" value="1"/>
</dbReference>
<proteinExistence type="predicted"/>
<organism evidence="19 20">
    <name type="scientific">Legionella lytica</name>
    <dbReference type="NCBI Taxonomy" id="96232"/>
    <lineage>
        <taxon>Bacteria</taxon>
        <taxon>Pseudomonadati</taxon>
        <taxon>Pseudomonadota</taxon>
        <taxon>Gammaproteobacteria</taxon>
        <taxon>Legionellales</taxon>
        <taxon>Legionellaceae</taxon>
        <taxon>Legionella</taxon>
    </lineage>
</organism>
<dbReference type="InterPro" id="IPR003594">
    <property type="entry name" value="HATPase_dom"/>
</dbReference>
<dbReference type="InterPro" id="IPR035965">
    <property type="entry name" value="PAS-like_dom_sf"/>
</dbReference>
<dbReference type="InterPro" id="IPR036097">
    <property type="entry name" value="HisK_dim/P_sf"/>
</dbReference>
<evidence type="ECO:0000256" key="7">
    <source>
        <dbReference type="ARBA" id="ARBA00022741"/>
    </source>
</evidence>
<keyword evidence="10" id="KW-0902">Two-component regulatory system</keyword>
<dbReference type="RefSeq" id="WP_400186208.1">
    <property type="nucleotide sequence ID" value="NZ_JBGORX010000001.1"/>
</dbReference>
<dbReference type="PANTHER" id="PTHR45339">
    <property type="entry name" value="HYBRID SIGNAL TRANSDUCTION HISTIDINE KINASE J"/>
    <property type="match status" value="1"/>
</dbReference>
<evidence type="ECO:0000256" key="14">
    <source>
        <dbReference type="SAM" id="Coils"/>
    </source>
</evidence>
<dbReference type="Pfam" id="PF08448">
    <property type="entry name" value="PAS_4"/>
    <property type="match status" value="1"/>
</dbReference>
<dbReference type="Gene3D" id="1.20.120.160">
    <property type="entry name" value="HPT domain"/>
    <property type="match status" value="1"/>
</dbReference>
<keyword evidence="20" id="KW-1185">Reference proteome</keyword>